<dbReference type="Pfam" id="PF05794">
    <property type="entry name" value="Tcp11"/>
    <property type="match status" value="1"/>
</dbReference>
<dbReference type="PANTHER" id="PTHR12832">
    <property type="entry name" value="TESTIS-SPECIFIC PROTEIN PBS13 T-COMPLEX 11"/>
    <property type="match status" value="1"/>
</dbReference>
<comment type="caution">
    <text evidence="3">The sequence shown here is derived from an EMBL/GenBank/DDBJ whole genome shotgun (WGS) entry which is preliminary data.</text>
</comment>
<evidence type="ECO:0000313" key="4">
    <source>
        <dbReference type="Proteomes" id="UP000001861"/>
    </source>
</evidence>
<dbReference type="EMBL" id="AACS02000008">
    <property type="protein sequence ID" value="EAU85859.2"/>
    <property type="molecule type" value="Genomic_DNA"/>
</dbReference>
<feature type="region of interest" description="Disordered" evidence="2">
    <location>
        <begin position="1"/>
        <end position="137"/>
    </location>
</feature>
<dbReference type="OrthoDB" id="276323at2759"/>
<reference evidence="3 4" key="1">
    <citation type="journal article" date="2010" name="Proc. Natl. Acad. Sci. U.S.A.">
        <title>Insights into evolution of multicellular fungi from the assembled chromosomes of the mushroom Coprinopsis cinerea (Coprinus cinereus).</title>
        <authorList>
            <person name="Stajich J.E."/>
            <person name="Wilke S.K."/>
            <person name="Ahren D."/>
            <person name="Au C.H."/>
            <person name="Birren B.W."/>
            <person name="Borodovsky M."/>
            <person name="Burns C."/>
            <person name="Canback B."/>
            <person name="Casselton L.A."/>
            <person name="Cheng C.K."/>
            <person name="Deng J."/>
            <person name="Dietrich F.S."/>
            <person name="Fargo D.C."/>
            <person name="Farman M.L."/>
            <person name="Gathman A.C."/>
            <person name="Goldberg J."/>
            <person name="Guigo R."/>
            <person name="Hoegger P.J."/>
            <person name="Hooker J.B."/>
            <person name="Huggins A."/>
            <person name="James T.Y."/>
            <person name="Kamada T."/>
            <person name="Kilaru S."/>
            <person name="Kodira C."/>
            <person name="Kues U."/>
            <person name="Kupfer D."/>
            <person name="Kwan H.S."/>
            <person name="Lomsadze A."/>
            <person name="Li W."/>
            <person name="Lilly W.W."/>
            <person name="Ma L.J."/>
            <person name="Mackey A.J."/>
            <person name="Manning G."/>
            <person name="Martin F."/>
            <person name="Muraguchi H."/>
            <person name="Natvig D.O."/>
            <person name="Palmerini H."/>
            <person name="Ramesh M.A."/>
            <person name="Rehmeyer C.J."/>
            <person name="Roe B.A."/>
            <person name="Shenoy N."/>
            <person name="Stanke M."/>
            <person name="Ter-Hovhannisyan V."/>
            <person name="Tunlid A."/>
            <person name="Velagapudi R."/>
            <person name="Vision T.J."/>
            <person name="Zeng Q."/>
            <person name="Zolan M.E."/>
            <person name="Pukkila P.J."/>
        </authorList>
    </citation>
    <scope>NUCLEOTIDE SEQUENCE [LARGE SCALE GENOMIC DNA]</scope>
    <source>
        <strain evidence="4">Okayama-7 / 130 / ATCC MYA-4618 / FGSC 9003</strain>
    </source>
</reference>
<protein>
    <submittedName>
        <fullName evidence="3">Uncharacterized protein</fullName>
    </submittedName>
</protein>
<gene>
    <name evidence="3" type="ORF">CC1G_12317</name>
</gene>
<organism evidence="3 4">
    <name type="scientific">Coprinopsis cinerea (strain Okayama-7 / 130 / ATCC MYA-4618 / FGSC 9003)</name>
    <name type="common">Inky cap fungus</name>
    <name type="synonym">Hormographiella aspergillata</name>
    <dbReference type="NCBI Taxonomy" id="240176"/>
    <lineage>
        <taxon>Eukaryota</taxon>
        <taxon>Fungi</taxon>
        <taxon>Dikarya</taxon>
        <taxon>Basidiomycota</taxon>
        <taxon>Agaricomycotina</taxon>
        <taxon>Agaricomycetes</taxon>
        <taxon>Agaricomycetidae</taxon>
        <taxon>Agaricales</taxon>
        <taxon>Agaricineae</taxon>
        <taxon>Psathyrellaceae</taxon>
        <taxon>Coprinopsis</taxon>
    </lineage>
</organism>
<feature type="compositionally biased region" description="Basic and acidic residues" evidence="2">
    <location>
        <begin position="842"/>
        <end position="856"/>
    </location>
</feature>
<dbReference type="eggNOG" id="KOG1981">
    <property type="taxonomic scope" value="Eukaryota"/>
</dbReference>
<feature type="region of interest" description="Disordered" evidence="2">
    <location>
        <begin position="825"/>
        <end position="858"/>
    </location>
</feature>
<comment type="similarity">
    <text evidence="1">Belongs to the TCP11 family.</text>
</comment>
<proteinExistence type="inferred from homology"/>
<dbReference type="AlphaFoldDB" id="A8NS62"/>
<dbReference type="OMA" id="FEIMELM"/>
<dbReference type="GeneID" id="6012497"/>
<dbReference type="VEuPathDB" id="FungiDB:CC1G_12317"/>
<dbReference type="KEGG" id="cci:CC1G_12317"/>
<dbReference type="Proteomes" id="UP000001861">
    <property type="component" value="Unassembled WGS sequence"/>
</dbReference>
<evidence type="ECO:0000256" key="1">
    <source>
        <dbReference type="ARBA" id="ARBA00010954"/>
    </source>
</evidence>
<dbReference type="GO" id="GO:0010737">
    <property type="term" value="P:protein kinase A signaling"/>
    <property type="evidence" value="ECO:0007669"/>
    <property type="project" value="TreeGrafter"/>
</dbReference>
<sequence>MDNLAHDYPLNHRKRKADNDDCSEPQVPLRPDQAKAPSPPVSATLNAPRQPCLASESDQSLWPSSSTPASSPLSTERLSHATKRPRLDRLRISGRKTSRRSPKSSPTKSPAVRHGSDLEDIGIVPTADPGPSSGSLLRSRTASFCDDSPVQQPWLRSVPFDLNSLPIPPPQPLINRQTLKELDLDAILRNPQLRHDLLFDPGLQFRPTGSRRKREMADKYWTAIVQEVEHGCTCMTFEARRKPHRLICICGESSTSSGTILQQVGPDLYTVHIPPRVPSLLTEFLEVLLLVIQPLSSISGIYVNPNTFKAQMQEHSAQAAYIRSLFDPALIEQELRRNLFDPSGLFRTIGETLKGHCAPMRDRSVEAMIRVAEQCGSGPKKSARDAIKAIRMCMEILELMKLDIANHQLQTLRPFLLRTSGQFELRTLKGRCGIGASLNTTREWIEASHSAMLQSQPIFHPLFPATLYLGITRYCRPRFRPSGRMPAPNIHPNQHPARNPNSIFRVDSSPNFPETLYLDNARMHILSSDASDTTALYMFLLLFRQLVFSDNSNSNRGPPKLTDADLIRIKREIRDIAGNFRPGRCFSRNPDKNGKEAETWRVVKEDVVLQVAKRATDARTGRLSHSSSPTCLSSLLASSVSTPSTSTIGDGPDERSLSIARKWADTHIRSGSPLSTMLHNRLKDVVFNAVVTTAFPARDLANGCRPVVLDFAPPGGSNPEGAVGTATGMEPLADEIRTLAEKISLLASIHLNAPTHKYFQVAECSAQSLGLGRQRNCTDSFDAHGERKPRELEAPLDLRAFGLIKEGNALLRSVHRKIEGRRVYSLPAPQTSQAMGTQLGGRNERSVRGSSRDSTRGRSVSLIRRFPTTFIFHVKREDECSIPEGRCVLPDIRNPVESSLKKQKGLILLISAPAGPFRASCVSCKVAFLSVDPDHIIFIKVMIGLAFKMPHLYESLTWQVWIKVRFVTAAEDDLPVIVDTQKALVTVKLRAPFEEYCSPELTTENSSMTTQATRLE</sequence>
<accession>A8NS62</accession>
<dbReference type="InParanoid" id="A8NS62"/>
<feature type="compositionally biased region" description="Low complexity" evidence="2">
    <location>
        <begin position="60"/>
        <end position="75"/>
    </location>
</feature>
<dbReference type="HOGENOM" id="CLU_011579_0_0_1"/>
<evidence type="ECO:0000313" key="3">
    <source>
        <dbReference type="EMBL" id="EAU85859.2"/>
    </source>
</evidence>
<dbReference type="PANTHER" id="PTHR12832:SF11">
    <property type="entry name" value="LD23868P"/>
    <property type="match status" value="1"/>
</dbReference>
<dbReference type="RefSeq" id="XP_001835947.2">
    <property type="nucleotide sequence ID" value="XM_001835895.2"/>
</dbReference>
<name>A8NS62_COPC7</name>
<keyword evidence="4" id="KW-1185">Reference proteome</keyword>
<dbReference type="STRING" id="240176.A8NS62"/>
<feature type="compositionally biased region" description="Basic residues" evidence="2">
    <location>
        <begin position="92"/>
        <end position="102"/>
    </location>
</feature>
<dbReference type="InterPro" id="IPR008862">
    <property type="entry name" value="Tcp11"/>
</dbReference>
<evidence type="ECO:0000256" key="2">
    <source>
        <dbReference type="SAM" id="MobiDB-lite"/>
    </source>
</evidence>